<protein>
    <submittedName>
        <fullName evidence="1">Uncharacterized protein</fullName>
    </submittedName>
</protein>
<dbReference type="RefSeq" id="XP_040683297.1">
    <property type="nucleotide sequence ID" value="XM_040833750.1"/>
</dbReference>
<sequence>MDFTPTTISDQCAEIVKIVNVIYGRLARVVALKLELKETSVDFHGIFIQADDQNDYIEGLCRGSLHFVSCLISRAWHEQIENLPVVEMAHLHLCNALEPFYQIQCDVRRLLAFLSIRQQNAVSTKAGIAAKVRAQDARVDRIETDLDWAMVLQQHLHLMKTRWISGARGRRRDPLIQRNARDRSGRVRHFFGRWVSGQGLSENQ</sequence>
<reference evidence="2" key="1">
    <citation type="journal article" date="2017" name="Genome Biol.">
        <title>Comparative genomics reveals high biological diversity and specific adaptations in the industrially and medically important fungal genus Aspergillus.</title>
        <authorList>
            <person name="de Vries R.P."/>
            <person name="Riley R."/>
            <person name="Wiebenga A."/>
            <person name="Aguilar-Osorio G."/>
            <person name="Amillis S."/>
            <person name="Uchima C.A."/>
            <person name="Anderluh G."/>
            <person name="Asadollahi M."/>
            <person name="Askin M."/>
            <person name="Barry K."/>
            <person name="Battaglia E."/>
            <person name="Bayram O."/>
            <person name="Benocci T."/>
            <person name="Braus-Stromeyer S.A."/>
            <person name="Caldana C."/>
            <person name="Canovas D."/>
            <person name="Cerqueira G.C."/>
            <person name="Chen F."/>
            <person name="Chen W."/>
            <person name="Choi C."/>
            <person name="Clum A."/>
            <person name="Dos Santos R.A."/>
            <person name="Damasio A.R."/>
            <person name="Diallinas G."/>
            <person name="Emri T."/>
            <person name="Fekete E."/>
            <person name="Flipphi M."/>
            <person name="Freyberg S."/>
            <person name="Gallo A."/>
            <person name="Gournas C."/>
            <person name="Habgood R."/>
            <person name="Hainaut M."/>
            <person name="Harispe M.L."/>
            <person name="Henrissat B."/>
            <person name="Hilden K.S."/>
            <person name="Hope R."/>
            <person name="Hossain A."/>
            <person name="Karabika E."/>
            <person name="Karaffa L."/>
            <person name="Karanyi Z."/>
            <person name="Krasevec N."/>
            <person name="Kuo A."/>
            <person name="Kusch H."/>
            <person name="LaButti K."/>
            <person name="Lagendijk E.L."/>
            <person name="Lapidus A."/>
            <person name="Levasseur A."/>
            <person name="Lindquist E."/>
            <person name="Lipzen A."/>
            <person name="Logrieco A.F."/>
            <person name="MacCabe A."/>
            <person name="Maekelae M.R."/>
            <person name="Malavazi I."/>
            <person name="Melin P."/>
            <person name="Meyer V."/>
            <person name="Mielnichuk N."/>
            <person name="Miskei M."/>
            <person name="Molnar A.P."/>
            <person name="Mule G."/>
            <person name="Ngan C.Y."/>
            <person name="Orejas M."/>
            <person name="Orosz E."/>
            <person name="Ouedraogo J.P."/>
            <person name="Overkamp K.M."/>
            <person name="Park H.-S."/>
            <person name="Perrone G."/>
            <person name="Piumi F."/>
            <person name="Punt P.J."/>
            <person name="Ram A.F."/>
            <person name="Ramon A."/>
            <person name="Rauscher S."/>
            <person name="Record E."/>
            <person name="Riano-Pachon D.M."/>
            <person name="Robert V."/>
            <person name="Roehrig J."/>
            <person name="Ruller R."/>
            <person name="Salamov A."/>
            <person name="Salih N.S."/>
            <person name="Samson R.A."/>
            <person name="Sandor E."/>
            <person name="Sanguinetti M."/>
            <person name="Schuetze T."/>
            <person name="Sepcic K."/>
            <person name="Shelest E."/>
            <person name="Sherlock G."/>
            <person name="Sophianopoulou V."/>
            <person name="Squina F.M."/>
            <person name="Sun H."/>
            <person name="Susca A."/>
            <person name="Todd R.B."/>
            <person name="Tsang A."/>
            <person name="Unkles S.E."/>
            <person name="van de Wiele N."/>
            <person name="van Rossen-Uffink D."/>
            <person name="Oliveira J.V."/>
            <person name="Vesth T.C."/>
            <person name="Visser J."/>
            <person name="Yu J.-H."/>
            <person name="Zhou M."/>
            <person name="Andersen M.R."/>
            <person name="Archer D.B."/>
            <person name="Baker S.E."/>
            <person name="Benoit I."/>
            <person name="Brakhage A.A."/>
            <person name="Braus G.H."/>
            <person name="Fischer R."/>
            <person name="Frisvad J.C."/>
            <person name="Goldman G.H."/>
            <person name="Houbraken J."/>
            <person name="Oakley B."/>
            <person name="Pocsi I."/>
            <person name="Scazzocchio C."/>
            <person name="Seiboth B."/>
            <person name="vanKuyk P.A."/>
            <person name="Wortman J."/>
            <person name="Dyer P.S."/>
            <person name="Grigoriev I.V."/>
        </authorList>
    </citation>
    <scope>NUCLEOTIDE SEQUENCE [LARGE SCALE GENOMIC DNA]</scope>
    <source>
        <strain evidence="2">DTO 134E9</strain>
    </source>
</reference>
<dbReference type="GeneID" id="63749598"/>
<dbReference type="AlphaFoldDB" id="A0A1L9R3Y8"/>
<dbReference type="Proteomes" id="UP000184383">
    <property type="component" value="Unassembled WGS sequence"/>
</dbReference>
<proteinExistence type="predicted"/>
<evidence type="ECO:0000313" key="1">
    <source>
        <dbReference type="EMBL" id="OJJ29620.1"/>
    </source>
</evidence>
<dbReference type="EMBL" id="KV878219">
    <property type="protein sequence ID" value="OJJ29620.1"/>
    <property type="molecule type" value="Genomic_DNA"/>
</dbReference>
<organism evidence="1 2">
    <name type="scientific">Aspergillus wentii DTO 134E9</name>
    <dbReference type="NCBI Taxonomy" id="1073089"/>
    <lineage>
        <taxon>Eukaryota</taxon>
        <taxon>Fungi</taxon>
        <taxon>Dikarya</taxon>
        <taxon>Ascomycota</taxon>
        <taxon>Pezizomycotina</taxon>
        <taxon>Eurotiomycetes</taxon>
        <taxon>Eurotiomycetidae</taxon>
        <taxon>Eurotiales</taxon>
        <taxon>Aspergillaceae</taxon>
        <taxon>Aspergillus</taxon>
        <taxon>Aspergillus subgen. Cremei</taxon>
    </lineage>
</organism>
<name>A0A1L9R3Y8_ASPWE</name>
<evidence type="ECO:0000313" key="2">
    <source>
        <dbReference type="Proteomes" id="UP000184383"/>
    </source>
</evidence>
<dbReference type="VEuPathDB" id="FungiDB:ASPWEDRAFT_33266"/>
<accession>A0A1L9R3Y8</accession>
<keyword evidence="2" id="KW-1185">Reference proteome</keyword>
<gene>
    <name evidence="1" type="ORF">ASPWEDRAFT_33266</name>
</gene>